<evidence type="ECO:0000313" key="2">
    <source>
        <dbReference type="EMBL" id="CEK63181.1"/>
    </source>
</evidence>
<gene>
    <name evidence="2" type="primary">ORF47465</name>
</gene>
<feature type="compositionally biased region" description="Basic and acidic residues" evidence="1">
    <location>
        <begin position="8"/>
        <end position="20"/>
    </location>
</feature>
<name>A0A0B6Z5K5_9EUPU</name>
<sequence>MLPYDSSGSRKKERSRETLKGTLPREVKIIITSHIEIEHVVQDESAKDELFEGPL</sequence>
<evidence type="ECO:0000256" key="1">
    <source>
        <dbReference type="SAM" id="MobiDB-lite"/>
    </source>
</evidence>
<accession>A0A0B6Z5K5</accession>
<feature type="region of interest" description="Disordered" evidence="1">
    <location>
        <begin position="1"/>
        <end position="20"/>
    </location>
</feature>
<organism evidence="2">
    <name type="scientific">Arion vulgaris</name>
    <dbReference type="NCBI Taxonomy" id="1028688"/>
    <lineage>
        <taxon>Eukaryota</taxon>
        <taxon>Metazoa</taxon>
        <taxon>Spiralia</taxon>
        <taxon>Lophotrochozoa</taxon>
        <taxon>Mollusca</taxon>
        <taxon>Gastropoda</taxon>
        <taxon>Heterobranchia</taxon>
        <taxon>Euthyneura</taxon>
        <taxon>Panpulmonata</taxon>
        <taxon>Eupulmonata</taxon>
        <taxon>Stylommatophora</taxon>
        <taxon>Helicina</taxon>
        <taxon>Arionoidea</taxon>
        <taxon>Arionidae</taxon>
        <taxon>Arion</taxon>
    </lineage>
</organism>
<dbReference type="EMBL" id="HACG01016316">
    <property type="protein sequence ID" value="CEK63181.1"/>
    <property type="molecule type" value="Transcribed_RNA"/>
</dbReference>
<proteinExistence type="predicted"/>
<reference evidence="2" key="1">
    <citation type="submission" date="2014-12" db="EMBL/GenBank/DDBJ databases">
        <title>Insight into the proteome of Arion vulgaris.</title>
        <authorList>
            <person name="Aradska J."/>
            <person name="Bulat T."/>
            <person name="Smidak R."/>
            <person name="Sarate P."/>
            <person name="Gangsoo J."/>
            <person name="Sialana F."/>
            <person name="Bilban M."/>
            <person name="Lubec G."/>
        </authorList>
    </citation>
    <scope>NUCLEOTIDE SEQUENCE</scope>
    <source>
        <tissue evidence="2">Skin</tissue>
    </source>
</reference>
<dbReference type="AlphaFoldDB" id="A0A0B6Z5K5"/>
<protein>
    <submittedName>
        <fullName evidence="2">Uncharacterized protein</fullName>
    </submittedName>
</protein>